<keyword evidence="3" id="KW-1185">Reference proteome</keyword>
<name>A0A4Z2IFS8_9TELE</name>
<dbReference type="AlphaFoldDB" id="A0A4Z2IFS8"/>
<feature type="region of interest" description="Disordered" evidence="1">
    <location>
        <begin position="1"/>
        <end position="28"/>
    </location>
</feature>
<comment type="caution">
    <text evidence="2">The sequence shown here is derived from an EMBL/GenBank/DDBJ whole genome shotgun (WGS) entry which is preliminary data.</text>
</comment>
<accession>A0A4Z2IFS8</accession>
<evidence type="ECO:0000313" key="2">
    <source>
        <dbReference type="EMBL" id="TNN76631.1"/>
    </source>
</evidence>
<protein>
    <submittedName>
        <fullName evidence="2">Uncharacterized protein</fullName>
    </submittedName>
</protein>
<dbReference type="Proteomes" id="UP000314294">
    <property type="component" value="Unassembled WGS sequence"/>
</dbReference>
<evidence type="ECO:0000256" key="1">
    <source>
        <dbReference type="SAM" id="MobiDB-lite"/>
    </source>
</evidence>
<gene>
    <name evidence="2" type="ORF">EYF80_013083</name>
</gene>
<organism evidence="2 3">
    <name type="scientific">Liparis tanakae</name>
    <name type="common">Tanaka's snailfish</name>
    <dbReference type="NCBI Taxonomy" id="230148"/>
    <lineage>
        <taxon>Eukaryota</taxon>
        <taxon>Metazoa</taxon>
        <taxon>Chordata</taxon>
        <taxon>Craniata</taxon>
        <taxon>Vertebrata</taxon>
        <taxon>Euteleostomi</taxon>
        <taxon>Actinopterygii</taxon>
        <taxon>Neopterygii</taxon>
        <taxon>Teleostei</taxon>
        <taxon>Neoteleostei</taxon>
        <taxon>Acanthomorphata</taxon>
        <taxon>Eupercaria</taxon>
        <taxon>Perciformes</taxon>
        <taxon>Cottioidei</taxon>
        <taxon>Cottales</taxon>
        <taxon>Liparidae</taxon>
        <taxon>Liparis</taxon>
    </lineage>
</organism>
<sequence length="111" mass="12062">MPRGRVPAPRPDGSHGLYLPPPPPSTLPPALCQSPDTSFCHLCRPAPSCQQFKSAWRRLPPVAADNTAVQMLPVPKRWRRQRGLTSALPVGTTEQHFGRKLVAVIPSTVGP</sequence>
<reference evidence="2 3" key="1">
    <citation type="submission" date="2019-03" db="EMBL/GenBank/DDBJ databases">
        <title>First draft genome of Liparis tanakae, snailfish: a comprehensive survey of snailfish specific genes.</title>
        <authorList>
            <person name="Kim W."/>
            <person name="Song I."/>
            <person name="Jeong J.-H."/>
            <person name="Kim D."/>
            <person name="Kim S."/>
            <person name="Ryu S."/>
            <person name="Song J.Y."/>
            <person name="Lee S.K."/>
        </authorList>
    </citation>
    <scope>NUCLEOTIDE SEQUENCE [LARGE SCALE GENOMIC DNA]</scope>
    <source>
        <tissue evidence="2">Muscle</tissue>
    </source>
</reference>
<dbReference type="EMBL" id="SRLO01000091">
    <property type="protein sequence ID" value="TNN76631.1"/>
    <property type="molecule type" value="Genomic_DNA"/>
</dbReference>
<evidence type="ECO:0000313" key="3">
    <source>
        <dbReference type="Proteomes" id="UP000314294"/>
    </source>
</evidence>
<proteinExistence type="predicted"/>